<evidence type="ECO:0000313" key="4">
    <source>
        <dbReference type="Proteomes" id="UP000253314"/>
    </source>
</evidence>
<dbReference type="Proteomes" id="UP000253314">
    <property type="component" value="Unassembled WGS sequence"/>
</dbReference>
<dbReference type="InterPro" id="IPR001119">
    <property type="entry name" value="SLH_dom"/>
</dbReference>
<dbReference type="PROSITE" id="PS51272">
    <property type="entry name" value="SLH"/>
    <property type="match status" value="2"/>
</dbReference>
<proteinExistence type="predicted"/>
<evidence type="ECO:0000313" key="3">
    <source>
        <dbReference type="EMBL" id="RBW68942.1"/>
    </source>
</evidence>
<keyword evidence="4" id="KW-1185">Reference proteome</keyword>
<reference evidence="3 4" key="1">
    <citation type="submission" date="2018-07" db="EMBL/GenBank/DDBJ databases">
        <title>Lottiidibacillus patelloidae gen. nov., sp. nov., isolated from the intestinal tract of a marine limpet and the reclassification of B. taeanensis BH030017T, B. algicola KMM 3737T and B. hwajinpoensis SW-72T as genus Lottiidibacillus.</title>
        <authorList>
            <person name="Liu R."/>
            <person name="Huang Z."/>
        </authorList>
    </citation>
    <scope>NUCLEOTIDE SEQUENCE [LARGE SCALE GENOMIC DNA]</scope>
    <source>
        <strain evidence="3 4">BH030017</strain>
    </source>
</reference>
<dbReference type="AlphaFoldDB" id="A0A366XS31"/>
<dbReference type="OrthoDB" id="5845122at2"/>
<dbReference type="EMBL" id="QOCW01000015">
    <property type="protein sequence ID" value="RBW68942.1"/>
    <property type="molecule type" value="Genomic_DNA"/>
</dbReference>
<keyword evidence="1" id="KW-0732">Signal</keyword>
<sequence>MVGGVTADTFAPNRYVTRAEIAAIITRAFQSSVDFSGNNKSFSDVDGHWAAADIEAASRAGIVGGYNDGAFKPDKSATRAEAMVMLQLQRALGLETNNLPDDQTLINVLNEELNDFINIINAGDPAKLDSLNDEYSTGFYKALCEYSDLNFKAYAEEGYTVEMKLKGTLSTTVGEKTNLFAEVNQQNAVIDVTIKDGSTIIDQFEEDTSGLYLLKRMPDDAWKIFY</sequence>
<organism evidence="3 4">
    <name type="scientific">Bacillus taeanensis</name>
    <dbReference type="NCBI Taxonomy" id="273032"/>
    <lineage>
        <taxon>Bacteria</taxon>
        <taxon>Bacillati</taxon>
        <taxon>Bacillota</taxon>
        <taxon>Bacilli</taxon>
        <taxon>Bacillales</taxon>
        <taxon>Bacillaceae</taxon>
        <taxon>Bacillus</taxon>
    </lineage>
</organism>
<comment type="caution">
    <text evidence="3">The sequence shown here is derived from an EMBL/GenBank/DDBJ whole genome shotgun (WGS) entry which is preliminary data.</text>
</comment>
<dbReference type="Pfam" id="PF00395">
    <property type="entry name" value="SLH"/>
    <property type="match status" value="2"/>
</dbReference>
<evidence type="ECO:0000256" key="1">
    <source>
        <dbReference type="ARBA" id="ARBA00022729"/>
    </source>
</evidence>
<feature type="domain" description="SLH" evidence="2">
    <location>
        <begin position="37"/>
        <end position="100"/>
    </location>
</feature>
<feature type="domain" description="SLH" evidence="2">
    <location>
        <begin position="1"/>
        <end position="36"/>
    </location>
</feature>
<accession>A0A366XS31</accession>
<gene>
    <name evidence="3" type="ORF">DS031_14405</name>
</gene>
<name>A0A366XS31_9BACI</name>
<protein>
    <recommendedName>
        <fullName evidence="2">SLH domain-containing protein</fullName>
    </recommendedName>
</protein>
<evidence type="ECO:0000259" key="2">
    <source>
        <dbReference type="PROSITE" id="PS51272"/>
    </source>
</evidence>